<evidence type="ECO:0000259" key="10">
    <source>
        <dbReference type="PROSITE" id="PS50122"/>
    </source>
</evidence>
<evidence type="ECO:0000256" key="7">
    <source>
        <dbReference type="SAM" id="Coils"/>
    </source>
</evidence>
<dbReference type="InterPro" id="IPR036804">
    <property type="entry name" value="CheR_N_sf"/>
</dbReference>
<protein>
    <recommendedName>
        <fullName evidence="2">protein-glutamate O-methyltransferase</fullName>
        <ecNumber evidence="2">2.1.1.80</ecNumber>
    </recommendedName>
</protein>
<dbReference type="NCBIfam" id="TIGR00229">
    <property type="entry name" value="sensory_box"/>
    <property type="match status" value="1"/>
</dbReference>
<comment type="catalytic activity">
    <reaction evidence="1">
        <text>L-glutamyl-[protein] + S-adenosyl-L-methionine = [protein]-L-glutamate 5-O-methyl ester + S-adenosyl-L-homocysteine</text>
        <dbReference type="Rhea" id="RHEA:24452"/>
        <dbReference type="Rhea" id="RHEA-COMP:10208"/>
        <dbReference type="Rhea" id="RHEA-COMP:10311"/>
        <dbReference type="ChEBI" id="CHEBI:29973"/>
        <dbReference type="ChEBI" id="CHEBI:57856"/>
        <dbReference type="ChEBI" id="CHEBI:59789"/>
        <dbReference type="ChEBI" id="CHEBI:82795"/>
        <dbReference type="EC" id="2.1.1.80"/>
    </reaction>
</comment>
<dbReference type="GO" id="GO:0008983">
    <property type="term" value="F:protein-glutamate O-methyltransferase activity"/>
    <property type="evidence" value="ECO:0007669"/>
    <property type="project" value="UniProtKB-EC"/>
</dbReference>
<evidence type="ECO:0000256" key="1">
    <source>
        <dbReference type="ARBA" id="ARBA00001541"/>
    </source>
</evidence>
<sequence length="980" mass="108473">MTTPVVGIGASAGGLAAFEAFFSAMPDDVASGLAFVLVQHLAPDHKSLLTEIIRRYTSMQVFEVEDGMKVEPNCAYIIPPNRDMAYLDGKLQLIEPAAPRGQRMPIDFFFRSLALGLNEVAIGVVLSGTGSDGTLGIRAIKKAGGMVIAQTPASCEYDGMPRNAIATGLVDYDLPPSEMAAQIFTYVARTVSSPLHTAPAPKLINDDALHTIFIMLHARTGHDFSQYKPSTIQRRIERRMALNQIATQDDYIRYLQQNATETDALFRDLLIGVTGFFRDPDAFTALEKEVIPRLFANKPSGSLVRIWSTGCSSGEEAYSFAILMQEHLERVRERYVVQIFATDIDSNAIATARSGLYPASIAEDISPERLARFFTAEADGNVYRIHKTIRDMLVFSEQNVIKDPPFSKLDCIVCRNLLIYMGGDLQRKLIPLFHYALNPGGFLFLGTSETVGDFGDLFTTIDRKLKLYQRKDTLHDRHHVAMGRFLPPRPTLETTYPRSAIKEIDPAKLPLRELTEQALLKQFAPAGVLVNARGDILYFHGRTGQYLEPSPGEAGVSNILKMAREGLRRGLSTTLHKAHSTGKTHQNKGLRIKSNSGFISVNITACPVTAGSIAHGFPMYLVILEAAPQSDRDTAQTAGPAETGGHIDGLPINRDVDIEILRQELLAKEEYLQTAIEELETSNEELKSSNEEMQAINEELQSSNEELETSKEELQSVNEELATVNAELQNKLADLSQTNNDMSNLLSGTGIATVFVDLQLRLLRFTPAATRIINLIQVDIGRPVGHIASNMVGYTSMVADVQSVLETLVPKELDVRTEEGKWYTMRIQPYRTIENVIEGAVITFVDITEMKKSHELLQEAHDQLRLVGVVRDSQDAIAALNMRGDIISWNPSAQRLFGWSEEEALTMNIQEMTAEENREHELETIRSVAAGSMVQYETIRLNKEGQSIPILLTATFLVNNSGSIYAMAVTQRVTQGRIQA</sequence>
<dbReference type="RefSeq" id="WP_243452117.1">
    <property type="nucleotide sequence ID" value="NZ_BLVO01000013.1"/>
</dbReference>
<dbReference type="InterPro" id="IPR035909">
    <property type="entry name" value="CheB_C"/>
</dbReference>
<keyword evidence="13" id="KW-1185">Reference proteome</keyword>
<feature type="active site" evidence="6">
    <location>
        <position position="11"/>
    </location>
</feature>
<dbReference type="Pfam" id="PF01339">
    <property type="entry name" value="CheB_methylest"/>
    <property type="match status" value="1"/>
</dbReference>
<dbReference type="SMART" id="SM00138">
    <property type="entry name" value="MeTrc"/>
    <property type="match status" value="1"/>
</dbReference>
<proteinExistence type="predicted"/>
<dbReference type="GO" id="GO:0000156">
    <property type="term" value="F:phosphorelay response regulator activity"/>
    <property type="evidence" value="ECO:0007669"/>
    <property type="project" value="InterPro"/>
</dbReference>
<keyword evidence="7" id="KW-0175">Coiled coil</keyword>
<dbReference type="Pfam" id="PF13596">
    <property type="entry name" value="PAS_10"/>
    <property type="match status" value="1"/>
</dbReference>
<dbReference type="GO" id="GO:0006355">
    <property type="term" value="P:regulation of DNA-templated transcription"/>
    <property type="evidence" value="ECO:0007669"/>
    <property type="project" value="InterPro"/>
</dbReference>
<feature type="domain" description="CheR-type methyltransferase" evidence="11">
    <location>
        <begin position="197"/>
        <end position="471"/>
    </location>
</feature>
<evidence type="ECO:0000313" key="12">
    <source>
        <dbReference type="EMBL" id="GFM33244.1"/>
    </source>
</evidence>
<evidence type="ECO:0000259" key="11">
    <source>
        <dbReference type="PROSITE" id="PS50123"/>
    </source>
</evidence>
<dbReference type="Gene3D" id="3.40.50.180">
    <property type="entry name" value="Methylesterase CheB, C-terminal domain"/>
    <property type="match status" value="1"/>
</dbReference>
<dbReference type="SUPFAM" id="SSF47757">
    <property type="entry name" value="Chemotaxis receptor methyltransferase CheR, N-terminal domain"/>
    <property type="match status" value="1"/>
</dbReference>
<dbReference type="Pfam" id="PF00989">
    <property type="entry name" value="PAS"/>
    <property type="match status" value="1"/>
</dbReference>
<evidence type="ECO:0000256" key="2">
    <source>
        <dbReference type="ARBA" id="ARBA00012534"/>
    </source>
</evidence>
<dbReference type="InterPro" id="IPR000014">
    <property type="entry name" value="PAS"/>
</dbReference>
<dbReference type="InterPro" id="IPR022641">
    <property type="entry name" value="CheR_N"/>
</dbReference>
<dbReference type="InterPro" id="IPR035965">
    <property type="entry name" value="PAS-like_dom_sf"/>
</dbReference>
<feature type="active site" evidence="6">
    <location>
        <position position="132"/>
    </location>
</feature>
<dbReference type="PRINTS" id="PR00996">
    <property type="entry name" value="CHERMTFRASE"/>
</dbReference>
<dbReference type="EC" id="2.1.1.80" evidence="2"/>
<dbReference type="GO" id="GO:0008984">
    <property type="term" value="F:protein-glutamate methylesterase activity"/>
    <property type="evidence" value="ECO:0007669"/>
    <property type="project" value="InterPro"/>
</dbReference>
<evidence type="ECO:0000259" key="8">
    <source>
        <dbReference type="PROSITE" id="PS50112"/>
    </source>
</evidence>
<organism evidence="12 13">
    <name type="scientific">Desulfovibrio subterraneus</name>
    <dbReference type="NCBI Taxonomy" id="2718620"/>
    <lineage>
        <taxon>Bacteria</taxon>
        <taxon>Pseudomonadati</taxon>
        <taxon>Thermodesulfobacteriota</taxon>
        <taxon>Desulfovibrionia</taxon>
        <taxon>Desulfovibrionales</taxon>
        <taxon>Desulfovibrionaceae</taxon>
        <taxon>Desulfovibrio</taxon>
    </lineage>
</organism>
<dbReference type="Proteomes" id="UP000503840">
    <property type="component" value="Unassembled WGS sequence"/>
</dbReference>
<dbReference type="PROSITE" id="PS50122">
    <property type="entry name" value="CHEB"/>
    <property type="match status" value="1"/>
</dbReference>
<evidence type="ECO:0000256" key="3">
    <source>
        <dbReference type="ARBA" id="ARBA00022603"/>
    </source>
</evidence>
<dbReference type="PANTHER" id="PTHR24422:SF27">
    <property type="entry name" value="PROTEIN-GLUTAMATE O-METHYLTRANSFERASE"/>
    <property type="match status" value="1"/>
</dbReference>
<dbReference type="InterPro" id="IPR050903">
    <property type="entry name" value="Bact_Chemotaxis_MeTrfase"/>
</dbReference>
<keyword evidence="3" id="KW-0489">Methyltransferase</keyword>
<dbReference type="PROSITE" id="PS50123">
    <property type="entry name" value="CHER"/>
    <property type="match status" value="1"/>
</dbReference>
<feature type="coiled-coil region" evidence="7">
    <location>
        <begin position="658"/>
        <end position="745"/>
    </location>
</feature>
<feature type="domain" description="PAS" evidence="8">
    <location>
        <begin position="862"/>
        <end position="932"/>
    </location>
</feature>
<evidence type="ECO:0000256" key="5">
    <source>
        <dbReference type="ARBA" id="ARBA00022691"/>
    </source>
</evidence>
<comment type="caution">
    <text evidence="12">The sequence shown here is derived from an EMBL/GenBank/DDBJ whole genome shotgun (WGS) entry which is preliminary data.</text>
</comment>
<dbReference type="Pfam" id="PF01739">
    <property type="entry name" value="CheR"/>
    <property type="match status" value="1"/>
</dbReference>
<dbReference type="CDD" id="cd16434">
    <property type="entry name" value="CheB-CheR_fusion"/>
    <property type="match status" value="1"/>
</dbReference>
<evidence type="ECO:0000259" key="9">
    <source>
        <dbReference type="PROSITE" id="PS50113"/>
    </source>
</evidence>
<dbReference type="GO" id="GO:0005737">
    <property type="term" value="C:cytoplasm"/>
    <property type="evidence" value="ECO:0007669"/>
    <property type="project" value="InterPro"/>
</dbReference>
<name>A0A7J0BJI1_9BACT</name>
<dbReference type="EMBL" id="BLVO01000013">
    <property type="protein sequence ID" value="GFM33244.1"/>
    <property type="molecule type" value="Genomic_DNA"/>
</dbReference>
<evidence type="ECO:0000313" key="13">
    <source>
        <dbReference type="Proteomes" id="UP000503840"/>
    </source>
</evidence>
<dbReference type="PROSITE" id="PS50112">
    <property type="entry name" value="PAS"/>
    <property type="match status" value="1"/>
</dbReference>
<accession>A0A7J0BJI1</accession>
<dbReference type="PROSITE" id="PS50113">
    <property type="entry name" value="PAC"/>
    <property type="match status" value="1"/>
</dbReference>
<dbReference type="Gene3D" id="1.10.155.10">
    <property type="entry name" value="Chemotaxis receptor methyltransferase CheR, N-terminal domain"/>
    <property type="match status" value="1"/>
</dbReference>
<dbReference type="GO" id="GO:0032259">
    <property type="term" value="P:methylation"/>
    <property type="evidence" value="ECO:0007669"/>
    <property type="project" value="UniProtKB-KW"/>
</dbReference>
<feature type="domain" description="PAC" evidence="9">
    <location>
        <begin position="809"/>
        <end position="859"/>
    </location>
</feature>
<dbReference type="SUPFAM" id="SSF52738">
    <property type="entry name" value="Methylesterase CheB, C-terminal domain"/>
    <property type="match status" value="1"/>
</dbReference>
<keyword evidence="4" id="KW-0808">Transferase</keyword>
<evidence type="ECO:0000256" key="4">
    <source>
        <dbReference type="ARBA" id="ARBA00022679"/>
    </source>
</evidence>
<dbReference type="GO" id="GO:0006935">
    <property type="term" value="P:chemotaxis"/>
    <property type="evidence" value="ECO:0007669"/>
    <property type="project" value="UniProtKB-UniRule"/>
</dbReference>
<dbReference type="Gene3D" id="3.40.50.150">
    <property type="entry name" value="Vaccinia Virus protein VP39"/>
    <property type="match status" value="1"/>
</dbReference>
<keyword evidence="6" id="KW-0145">Chemotaxis</keyword>
<dbReference type="Pfam" id="PF03705">
    <property type="entry name" value="CheR_N"/>
    <property type="match status" value="1"/>
</dbReference>
<dbReference type="Gene3D" id="3.30.450.20">
    <property type="entry name" value="PAS domain"/>
    <property type="match status" value="2"/>
</dbReference>
<dbReference type="SUPFAM" id="SSF55785">
    <property type="entry name" value="PYP-like sensor domain (PAS domain)"/>
    <property type="match status" value="1"/>
</dbReference>
<reference evidence="12 13" key="1">
    <citation type="submission" date="2020-05" db="EMBL/GenBank/DDBJ databases">
        <title>Draft genome sequence of Desulfovibrio sp. strain HN2T.</title>
        <authorList>
            <person name="Ueno A."/>
            <person name="Tamazawa S."/>
            <person name="Tamamura S."/>
            <person name="Murakami T."/>
            <person name="Kiyama T."/>
            <person name="Inomata H."/>
            <person name="Amano Y."/>
            <person name="Miyakawa K."/>
            <person name="Tamaki H."/>
            <person name="Naganuma T."/>
            <person name="Kaneko K."/>
        </authorList>
    </citation>
    <scope>NUCLEOTIDE SEQUENCE [LARGE SCALE GENOMIC DNA]</scope>
    <source>
        <strain evidence="12 13">HN2</strain>
    </source>
</reference>
<dbReference type="InterPro" id="IPR000780">
    <property type="entry name" value="CheR_MeTrfase"/>
</dbReference>
<dbReference type="InterPro" id="IPR013767">
    <property type="entry name" value="PAS_fold"/>
</dbReference>
<dbReference type="CDD" id="cd00130">
    <property type="entry name" value="PAS"/>
    <property type="match status" value="1"/>
</dbReference>
<dbReference type="SUPFAM" id="SSF53335">
    <property type="entry name" value="S-adenosyl-L-methionine-dependent methyltransferases"/>
    <property type="match status" value="1"/>
</dbReference>
<feature type="domain" description="CheB-type methylesterase" evidence="10">
    <location>
        <begin position="1"/>
        <end position="190"/>
    </location>
</feature>
<dbReference type="InterPro" id="IPR000673">
    <property type="entry name" value="Sig_transdc_resp-reg_Me-estase"/>
</dbReference>
<dbReference type="InterPro" id="IPR000700">
    <property type="entry name" value="PAS-assoc_C"/>
</dbReference>
<evidence type="ECO:0000256" key="6">
    <source>
        <dbReference type="PROSITE-ProRule" id="PRU00050"/>
    </source>
</evidence>
<dbReference type="SMART" id="SM00091">
    <property type="entry name" value="PAS"/>
    <property type="match status" value="1"/>
</dbReference>
<keyword evidence="5" id="KW-0949">S-adenosyl-L-methionine</keyword>
<dbReference type="InterPro" id="IPR029063">
    <property type="entry name" value="SAM-dependent_MTases_sf"/>
</dbReference>
<keyword evidence="6" id="KW-0378">Hydrolase</keyword>
<dbReference type="AlphaFoldDB" id="A0A7J0BJI1"/>
<gene>
    <name evidence="12" type="ORF">DSM101010T_16090</name>
</gene>
<dbReference type="PANTHER" id="PTHR24422">
    <property type="entry name" value="CHEMOTAXIS PROTEIN METHYLTRANSFERASE"/>
    <property type="match status" value="1"/>
</dbReference>
<feature type="active site" evidence="6">
    <location>
        <position position="40"/>
    </location>
</feature>
<dbReference type="InterPro" id="IPR022642">
    <property type="entry name" value="CheR_C"/>
</dbReference>